<name>A0ACB7UCU9_DIOAL</name>
<reference evidence="2" key="1">
    <citation type="journal article" date="2022" name="Nat. Commun.">
        <title>Chromosome evolution and the genetic basis of agronomically important traits in greater yam.</title>
        <authorList>
            <person name="Bredeson J.V."/>
            <person name="Lyons J.B."/>
            <person name="Oniyinde I.O."/>
            <person name="Okereke N.R."/>
            <person name="Kolade O."/>
            <person name="Nnabue I."/>
            <person name="Nwadili C.O."/>
            <person name="Hribova E."/>
            <person name="Parker M."/>
            <person name="Nwogha J."/>
            <person name="Shu S."/>
            <person name="Carlson J."/>
            <person name="Kariba R."/>
            <person name="Muthemba S."/>
            <person name="Knop K."/>
            <person name="Barton G.J."/>
            <person name="Sherwood A.V."/>
            <person name="Lopez-Montes A."/>
            <person name="Asiedu R."/>
            <person name="Jamnadass R."/>
            <person name="Muchugi A."/>
            <person name="Goodstein D."/>
            <person name="Egesi C.N."/>
            <person name="Featherston J."/>
            <person name="Asfaw A."/>
            <person name="Simpson G.G."/>
            <person name="Dolezel J."/>
            <person name="Hendre P.S."/>
            <person name="Van Deynze A."/>
            <person name="Kumar P.L."/>
            <person name="Obidiegwu J.E."/>
            <person name="Bhattacharjee R."/>
            <person name="Rokhsar D.S."/>
        </authorList>
    </citation>
    <scope>NUCLEOTIDE SEQUENCE [LARGE SCALE GENOMIC DNA]</scope>
    <source>
        <strain evidence="2">cv. TDa95/00328</strain>
    </source>
</reference>
<comment type="caution">
    <text evidence="1">The sequence shown here is derived from an EMBL/GenBank/DDBJ whole genome shotgun (WGS) entry which is preliminary data.</text>
</comment>
<dbReference type="EMBL" id="CM037027">
    <property type="protein sequence ID" value="KAH7658160.1"/>
    <property type="molecule type" value="Genomic_DNA"/>
</dbReference>
<evidence type="ECO:0000313" key="1">
    <source>
        <dbReference type="EMBL" id="KAH7658160.1"/>
    </source>
</evidence>
<proteinExistence type="predicted"/>
<protein>
    <submittedName>
        <fullName evidence="1">Plant non-specific lipid-transfer protein/Par allergen protein</fullName>
    </submittedName>
</protein>
<keyword evidence="2" id="KW-1185">Reference proteome</keyword>
<sequence>MADTHSDCGLAQTAFGPCVPYMIGQDPKVSAQCCQGVQAVKDLASSPAAGRSICECLKSELASAGSINSARAAALSGNCRITINLIPISSSFNCNK</sequence>
<evidence type="ECO:0000313" key="2">
    <source>
        <dbReference type="Proteomes" id="UP000827976"/>
    </source>
</evidence>
<gene>
    <name evidence="1" type="ORF">IHE45_17G068800</name>
</gene>
<accession>A0ACB7UCU9</accession>
<organism evidence="1 2">
    <name type="scientific">Dioscorea alata</name>
    <name type="common">Purple yam</name>
    <dbReference type="NCBI Taxonomy" id="55571"/>
    <lineage>
        <taxon>Eukaryota</taxon>
        <taxon>Viridiplantae</taxon>
        <taxon>Streptophyta</taxon>
        <taxon>Embryophyta</taxon>
        <taxon>Tracheophyta</taxon>
        <taxon>Spermatophyta</taxon>
        <taxon>Magnoliopsida</taxon>
        <taxon>Liliopsida</taxon>
        <taxon>Dioscoreales</taxon>
        <taxon>Dioscoreaceae</taxon>
        <taxon>Dioscorea</taxon>
    </lineage>
</organism>
<dbReference type="Proteomes" id="UP000827976">
    <property type="component" value="Chromosome 17"/>
</dbReference>